<feature type="transmembrane region" description="Helical" evidence="1">
    <location>
        <begin position="72"/>
        <end position="93"/>
    </location>
</feature>
<dbReference type="RefSeq" id="WP_075075520.1">
    <property type="nucleotide sequence ID" value="NZ_DF967973.1"/>
</dbReference>
<dbReference type="Gene3D" id="2.120.10.30">
    <property type="entry name" value="TolB, C-terminal domain"/>
    <property type="match status" value="1"/>
</dbReference>
<dbReference type="SUPFAM" id="SSF82171">
    <property type="entry name" value="DPP6 N-terminal domain-like"/>
    <property type="match status" value="1"/>
</dbReference>
<sequence length="1181" mass="128226">MNAEREMALQLADLLDGFRSETDPLSAEEREFLKLGKRLRALRPTPAERRALLEHPPHAEPARRGAHSLRQILAPALALILLAAAILVIPQLIGGALNPAGPAQTGPSALALAPDVCDPGQSEPSALGGGEVTGGDFDFRLGLVCDPRYHREAADSAHFSEIDGLAVAANWRYTGVELAGRLTLAAGIEPYVNEIESDIRKEAIVPQLTNESLSGLKLPAGVFPDWKAVDARLRYVLKVQLPDGTIQGAALVFTLLREADGFRPADVTVEPLTEAERASLDGSAVTEPPFPLLNTAEVYPEVSKLQDLLARRLAEFASPAGWIHQRWQSAVVPESIPGSIAEGSAEQGWWKNASSLDRWSLIDSEGTVLAQVDLTSGEGGGVYDWSVLQNGTYRTQKGQSYRRENVAYDGADQLGLWMWKILDGGAYEYSQEIIDGRTAWVFTFHDPIDPPRDLDDGLVTSEQITIKAIDAQSGAYRYTDTYRVADDGRRTPTWRMRLVAEEHIDEPPEAAMALFKKPWPTVDGLNGGSSGYDSIPLALVPDVCMPESVTPFTEDMKRRKQFAGEELSGGLLGGGELQSGAFTFDLHLACDPLFRRALDGGDDYSELDGLGLALEWTYQGTQQDGRLTTYAGVEPYVVESSGVEPVNASTSDASLIGLTLPAGVIPDWRAGDVELRYVVKAQPPDGSIAGAALVFKLQREAQGFRPVDIRVEALSAAEMESQTAAAVSEAPFPTLSAQEVYPELGEIQSLLAKRGKEIAAGAGWIHFVVHNYDAGGTVFAPQMQDTDSESWYQLDYQGKVIAQITHQTASDGRLLQQVVTKDGQTENRTTGEIYPYQPYAYSPDWGLLDLLFDRARSGETIEPWLETIDGRTAWVYSFADTFDPPLDFGDVDLVARIETREAVDAESGAFLFSESVRTYADGSQKLDSRQTVTMEERVDLPPDDALAVFGLPSGGYRPAEPYGTPAAQGSDFSGSDLTLVSQPGDDFSMPSFWYGDIHTGETFLGRVDFGATPGGWCARSTGGDRLAFEYEVDDNGSTSATLRWFQLEDVNQVYNPAPQLRVASQLAWSPTADELAFSACQGNNEDCGLYLLDAKTNTVKRLAALEASFWEPLWKPDGSQVAVIGSGSGMVFVVDAQTGERVYTGKFDLDAWQPAEESALAGWGVSFARSWDGGNCFTESK</sequence>
<dbReference type="OrthoDB" id="9802240at2"/>
<evidence type="ECO:0000313" key="2">
    <source>
        <dbReference type="EMBL" id="GAP16146.1"/>
    </source>
</evidence>
<evidence type="ECO:0000256" key="1">
    <source>
        <dbReference type="SAM" id="Phobius"/>
    </source>
</evidence>
<accession>A0A0K8MYM6</accession>
<name>A0A0K8MYM6_9CHLR</name>
<keyword evidence="1" id="KW-0472">Membrane</keyword>
<proteinExistence type="predicted"/>
<dbReference type="Proteomes" id="UP000055060">
    <property type="component" value="Unassembled WGS sequence"/>
</dbReference>
<organism evidence="2">
    <name type="scientific">Longilinea arvoryzae</name>
    <dbReference type="NCBI Taxonomy" id="360412"/>
    <lineage>
        <taxon>Bacteria</taxon>
        <taxon>Bacillati</taxon>
        <taxon>Chloroflexota</taxon>
        <taxon>Anaerolineae</taxon>
        <taxon>Anaerolineales</taxon>
        <taxon>Anaerolineaceae</taxon>
        <taxon>Longilinea</taxon>
    </lineage>
</organism>
<dbReference type="InterPro" id="IPR011042">
    <property type="entry name" value="6-blade_b-propeller_TolB-like"/>
</dbReference>
<reference evidence="2" key="1">
    <citation type="submission" date="2015-07" db="EMBL/GenBank/DDBJ databases">
        <title>Draft Genome Sequences of Anaerolinea thermolimosa IMO-1, Bellilinea caldifistulae GOMI-1, Leptolinea tardivitalis YMTK-2, Levilinea saccharolytica KIBI-1,Longilinea arvoryzae KOME-1, Previously Described as Members of the Anaerolineaceae (Chloroflexi).</title>
        <authorList>
            <person name="Sekiguchi Y."/>
            <person name="Ohashi A."/>
            <person name="Matsuura N."/>
            <person name="Tourlousse M.D."/>
        </authorList>
    </citation>
    <scope>NUCLEOTIDE SEQUENCE [LARGE SCALE GENOMIC DNA]</scope>
    <source>
        <strain evidence="2">KOME-1</strain>
    </source>
</reference>
<dbReference type="AlphaFoldDB" id="A0A0K8MYM6"/>
<keyword evidence="3" id="KW-1185">Reference proteome</keyword>
<keyword evidence="1" id="KW-0812">Transmembrane</keyword>
<evidence type="ECO:0000313" key="3">
    <source>
        <dbReference type="Proteomes" id="UP000055060"/>
    </source>
</evidence>
<dbReference type="STRING" id="360412.LARV_03942"/>
<dbReference type="EMBL" id="DF967973">
    <property type="protein sequence ID" value="GAP16146.1"/>
    <property type="molecule type" value="Genomic_DNA"/>
</dbReference>
<protein>
    <submittedName>
        <fullName evidence="2">Uncharacterized protein</fullName>
    </submittedName>
</protein>
<gene>
    <name evidence="2" type="ORF">LARV_03942</name>
</gene>
<keyword evidence="1" id="KW-1133">Transmembrane helix</keyword>